<comment type="caution">
    <text evidence="1">The sequence shown here is derived from an EMBL/GenBank/DDBJ whole genome shotgun (WGS) entry which is preliminary data.</text>
</comment>
<sequence>MGPSEPFFLADFFRSPLILDETRQPDSSQRWKKLFENMAIARGFPIPPRPNAIPSLEIPLDIAANIVGAEKVVLFKARLLIKGFSTMLYPTKINFEDGTII</sequence>
<dbReference type="AlphaFoldDB" id="A0A9P8L3F3"/>
<keyword evidence="2" id="KW-1185">Reference proteome</keyword>
<organism evidence="1 2">
    <name type="scientific">Trichoglossum hirsutum</name>
    <dbReference type="NCBI Taxonomy" id="265104"/>
    <lineage>
        <taxon>Eukaryota</taxon>
        <taxon>Fungi</taxon>
        <taxon>Dikarya</taxon>
        <taxon>Ascomycota</taxon>
        <taxon>Pezizomycotina</taxon>
        <taxon>Geoglossomycetes</taxon>
        <taxon>Geoglossales</taxon>
        <taxon>Geoglossaceae</taxon>
        <taxon>Trichoglossum</taxon>
    </lineage>
</organism>
<accession>A0A9P8L3F3</accession>
<dbReference type="Proteomes" id="UP000750711">
    <property type="component" value="Unassembled WGS sequence"/>
</dbReference>
<evidence type="ECO:0000313" key="2">
    <source>
        <dbReference type="Proteomes" id="UP000750711"/>
    </source>
</evidence>
<name>A0A9P8L3F3_9PEZI</name>
<proteinExistence type="predicted"/>
<reference evidence="1" key="1">
    <citation type="submission" date="2021-03" db="EMBL/GenBank/DDBJ databases">
        <title>Comparative genomics and phylogenomic investigation of the class Geoglossomycetes provide insights into ecological specialization and systematics.</title>
        <authorList>
            <person name="Melie T."/>
            <person name="Pirro S."/>
            <person name="Miller A.N."/>
            <person name="Quandt A."/>
        </authorList>
    </citation>
    <scope>NUCLEOTIDE SEQUENCE</scope>
    <source>
        <strain evidence="1">CAQ_001_2017</strain>
    </source>
</reference>
<protein>
    <submittedName>
        <fullName evidence="1">Uncharacterized protein</fullName>
    </submittedName>
</protein>
<dbReference type="EMBL" id="JAGHQM010001609">
    <property type="protein sequence ID" value="KAH0553085.1"/>
    <property type="molecule type" value="Genomic_DNA"/>
</dbReference>
<gene>
    <name evidence="1" type="ORF">GP486_006726</name>
</gene>
<evidence type="ECO:0000313" key="1">
    <source>
        <dbReference type="EMBL" id="KAH0553085.1"/>
    </source>
</evidence>